<name>A0A1V3XGT8_MYCKA</name>
<sequence>MLDARLVPVTRCAGLFVSFPSLAALDCSSRSRHSLRSFRSLDFTGSFRSLDFGA</sequence>
<dbReference type="Proteomes" id="UP000189229">
    <property type="component" value="Unassembled WGS sequence"/>
</dbReference>
<dbReference type="EMBL" id="MVBM01000002">
    <property type="protein sequence ID" value="OOK78409.1"/>
    <property type="molecule type" value="Genomic_DNA"/>
</dbReference>
<proteinExistence type="predicted"/>
<gene>
    <name evidence="1" type="ORF">BZL30_2789</name>
</gene>
<accession>A0A1V3XGT8</accession>
<comment type="caution">
    <text evidence="1">The sequence shown here is derived from an EMBL/GenBank/DDBJ whole genome shotgun (WGS) entry which is preliminary data.</text>
</comment>
<protein>
    <submittedName>
        <fullName evidence="1">Uncharacterized protein</fullName>
    </submittedName>
</protein>
<dbReference type="AlphaFoldDB" id="A0A1V3XGT8"/>
<organism evidence="1 2">
    <name type="scientific">Mycobacterium kansasii</name>
    <dbReference type="NCBI Taxonomy" id="1768"/>
    <lineage>
        <taxon>Bacteria</taxon>
        <taxon>Bacillati</taxon>
        <taxon>Actinomycetota</taxon>
        <taxon>Actinomycetes</taxon>
        <taxon>Mycobacteriales</taxon>
        <taxon>Mycobacteriaceae</taxon>
        <taxon>Mycobacterium</taxon>
    </lineage>
</organism>
<evidence type="ECO:0000313" key="2">
    <source>
        <dbReference type="Proteomes" id="UP000189229"/>
    </source>
</evidence>
<evidence type="ECO:0000313" key="1">
    <source>
        <dbReference type="EMBL" id="OOK78409.1"/>
    </source>
</evidence>
<reference evidence="1 2" key="1">
    <citation type="submission" date="2017-02" db="EMBL/GenBank/DDBJ databases">
        <title>Complete genome sequences of Mycobacterium kansasii strains isolated from rhesus macaques.</title>
        <authorList>
            <person name="Panda A."/>
            <person name="Nagaraj S."/>
            <person name="Zhao X."/>
            <person name="Tettelin H."/>
            <person name="Detolla L.J."/>
        </authorList>
    </citation>
    <scope>NUCLEOTIDE SEQUENCE [LARGE SCALE GENOMIC DNA]</scope>
    <source>
        <strain evidence="1 2">11-3813</strain>
    </source>
</reference>